<dbReference type="Proteomes" id="UP001632038">
    <property type="component" value="Unassembled WGS sequence"/>
</dbReference>
<evidence type="ECO:0000256" key="1">
    <source>
        <dbReference type="ARBA" id="ARBA00022786"/>
    </source>
</evidence>
<dbReference type="Gene3D" id="3.10.20.90">
    <property type="entry name" value="Phosphatidylinositol 3-kinase Catalytic Subunit, Chain A, domain 1"/>
    <property type="match status" value="1"/>
</dbReference>
<proteinExistence type="predicted"/>
<feature type="region of interest" description="Disordered" evidence="2">
    <location>
        <begin position="70"/>
        <end position="89"/>
    </location>
</feature>
<feature type="region of interest" description="Disordered" evidence="2">
    <location>
        <begin position="284"/>
        <end position="369"/>
    </location>
</feature>
<reference evidence="5" key="1">
    <citation type="journal article" date="2024" name="IScience">
        <title>Strigolactones Initiate the Formation of Haustorium-like Structures in Castilleja.</title>
        <authorList>
            <person name="Buerger M."/>
            <person name="Peterson D."/>
            <person name="Chory J."/>
        </authorList>
    </citation>
    <scope>NUCLEOTIDE SEQUENCE [LARGE SCALE GENOMIC DNA]</scope>
</reference>
<gene>
    <name evidence="4" type="ORF">CASFOL_036899</name>
</gene>
<dbReference type="EMBL" id="JAVIJP010000069">
    <property type="protein sequence ID" value="KAL3619329.1"/>
    <property type="molecule type" value="Genomic_DNA"/>
</dbReference>
<sequence length="583" mass="65243">MARPDQEAIDTFMNITGVNEATAVQKLEEHHGNLNRAVNAYFSDGDRNLILTFYPFVRTLIHQGTRGVSFTSTREDDMDTDVPAPPQFRRPPFSLLPFARDMNPISLLDPNFTRRIFDIGSAPGRSPFVSHPREVREIPIEVKDGTEASIYSGGLTIEDVTETAHGNDPEIRGIVTLDDEDYETSPNAPIRRAFGPNAPTIVDEPDYAVDIEEEMIRAAIEASKQDVAMSSQQSDDIPGVRDLSSQPAQPHLEDAELAHAVSLSLQTAEQEKVLRELETQFGPSEVGQISATSEETGKLLSSGRQSQLEPGSTSLQDEDEDLKEQPLVRHSSRRVSSSVNNIEEIDVSSPASPRMQHNVHDSEENRSVIPSDKWGDISLEEHDEAVMLEAAIFGFDAYAPHHLMQNVISTSLGPHPRRTPRPPSPFLTTQRLIREQQNDEYVAALQADREKELKAKEEAKAALAEERRKEEELRRKQQEEEETERQLAEKGASLPQEPTPDDQNAVTLLVRMPDGNRLGRRFLKSDKLQCLFDFIDVGRVVKPGSYRLVRPYPRRAFSDGESSSSLQELGLSSKHEALYMELI</sequence>
<feature type="region of interest" description="Disordered" evidence="2">
    <location>
        <begin position="226"/>
        <end position="247"/>
    </location>
</feature>
<dbReference type="InterPro" id="IPR009060">
    <property type="entry name" value="UBA-like_sf"/>
</dbReference>
<feature type="compositionally biased region" description="Basic and acidic residues" evidence="2">
    <location>
        <begin position="464"/>
        <end position="488"/>
    </location>
</feature>
<feature type="region of interest" description="Disordered" evidence="2">
    <location>
        <begin position="464"/>
        <end position="506"/>
    </location>
</feature>
<name>A0ABD3BQC5_9LAMI</name>
<dbReference type="Pfam" id="PF00789">
    <property type="entry name" value="UBX"/>
    <property type="match status" value="1"/>
</dbReference>
<dbReference type="PANTHER" id="PTHR23322">
    <property type="entry name" value="FAS-ASSOCIATED PROTEIN"/>
    <property type="match status" value="1"/>
</dbReference>
<dbReference type="InterPro" id="IPR003903">
    <property type="entry name" value="UIM_dom"/>
</dbReference>
<dbReference type="PANTHER" id="PTHR23322:SF93">
    <property type="entry name" value="UBX DOMAIN-CONTAINING PROTEIN 8"/>
    <property type="match status" value="1"/>
</dbReference>
<dbReference type="SMART" id="SM00726">
    <property type="entry name" value="UIM"/>
    <property type="match status" value="2"/>
</dbReference>
<feature type="compositionally biased region" description="Polar residues" evidence="2">
    <location>
        <begin position="302"/>
        <end position="315"/>
    </location>
</feature>
<dbReference type="SUPFAM" id="SSF46934">
    <property type="entry name" value="UBA-like"/>
    <property type="match status" value="1"/>
</dbReference>
<dbReference type="CDD" id="cd14351">
    <property type="entry name" value="UBA_Ubx1_like"/>
    <property type="match status" value="1"/>
</dbReference>
<dbReference type="PROSITE" id="PS50033">
    <property type="entry name" value="UBX"/>
    <property type="match status" value="1"/>
</dbReference>
<organism evidence="4 5">
    <name type="scientific">Castilleja foliolosa</name>
    <dbReference type="NCBI Taxonomy" id="1961234"/>
    <lineage>
        <taxon>Eukaryota</taxon>
        <taxon>Viridiplantae</taxon>
        <taxon>Streptophyta</taxon>
        <taxon>Embryophyta</taxon>
        <taxon>Tracheophyta</taxon>
        <taxon>Spermatophyta</taxon>
        <taxon>Magnoliopsida</taxon>
        <taxon>eudicotyledons</taxon>
        <taxon>Gunneridae</taxon>
        <taxon>Pentapetalae</taxon>
        <taxon>asterids</taxon>
        <taxon>lamiids</taxon>
        <taxon>Lamiales</taxon>
        <taxon>Orobanchaceae</taxon>
        <taxon>Pedicularideae</taxon>
        <taxon>Castillejinae</taxon>
        <taxon>Castilleja</taxon>
    </lineage>
</organism>
<keyword evidence="5" id="KW-1185">Reference proteome</keyword>
<dbReference type="AlphaFoldDB" id="A0ABD3BQC5"/>
<evidence type="ECO:0000313" key="5">
    <source>
        <dbReference type="Proteomes" id="UP001632038"/>
    </source>
</evidence>
<accession>A0ABD3BQC5</accession>
<dbReference type="InterPro" id="IPR001012">
    <property type="entry name" value="UBX_dom"/>
</dbReference>
<keyword evidence="1" id="KW-0833">Ubl conjugation pathway</keyword>
<dbReference type="SUPFAM" id="SSF54236">
    <property type="entry name" value="Ubiquitin-like"/>
    <property type="match status" value="1"/>
</dbReference>
<evidence type="ECO:0000259" key="3">
    <source>
        <dbReference type="PROSITE" id="PS50033"/>
    </source>
</evidence>
<dbReference type="Gene3D" id="1.10.8.10">
    <property type="entry name" value="DNA helicase RuvA subunit, C-terminal domain"/>
    <property type="match status" value="1"/>
</dbReference>
<dbReference type="SMART" id="SM00166">
    <property type="entry name" value="UBX"/>
    <property type="match status" value="1"/>
</dbReference>
<dbReference type="InterPro" id="IPR050730">
    <property type="entry name" value="UBX_domain-protein"/>
</dbReference>
<dbReference type="CDD" id="cd01767">
    <property type="entry name" value="UBX"/>
    <property type="match status" value="1"/>
</dbReference>
<evidence type="ECO:0000313" key="4">
    <source>
        <dbReference type="EMBL" id="KAL3619329.1"/>
    </source>
</evidence>
<comment type="caution">
    <text evidence="4">The sequence shown here is derived from an EMBL/GenBank/DDBJ whole genome shotgun (WGS) entry which is preliminary data.</text>
</comment>
<dbReference type="InterPro" id="IPR029071">
    <property type="entry name" value="Ubiquitin-like_domsf"/>
</dbReference>
<evidence type="ECO:0000256" key="2">
    <source>
        <dbReference type="SAM" id="MobiDB-lite"/>
    </source>
</evidence>
<dbReference type="Pfam" id="PF14555">
    <property type="entry name" value="UBA_4"/>
    <property type="match status" value="1"/>
</dbReference>
<feature type="domain" description="UBX" evidence="3">
    <location>
        <begin position="501"/>
        <end position="579"/>
    </location>
</feature>
<protein>
    <recommendedName>
        <fullName evidence="3">UBX domain-containing protein</fullName>
    </recommendedName>
</protein>